<evidence type="ECO:0000313" key="17">
    <source>
        <dbReference type="EMBL" id="MCP2266476.1"/>
    </source>
</evidence>
<evidence type="ECO:0000256" key="2">
    <source>
        <dbReference type="ARBA" id="ARBA00004893"/>
    </source>
</evidence>
<evidence type="ECO:0000259" key="15">
    <source>
        <dbReference type="Pfam" id="PF01729"/>
    </source>
</evidence>
<dbReference type="NCBIfam" id="TIGR00078">
    <property type="entry name" value="nadC"/>
    <property type="match status" value="1"/>
</dbReference>
<dbReference type="Gene3D" id="3.90.1170.20">
    <property type="entry name" value="Quinolinate phosphoribosyl transferase, N-terminal domain"/>
    <property type="match status" value="1"/>
</dbReference>
<comment type="caution">
    <text evidence="17">The sequence shown here is derived from an EMBL/GenBank/DDBJ whole genome shotgun (WGS) entry which is preliminary data.</text>
</comment>
<keyword evidence="8 13" id="KW-0328">Glycosyltransferase</keyword>
<feature type="domain" description="Quinolinate phosphoribosyl transferase N-terminal" evidence="16">
    <location>
        <begin position="40"/>
        <end position="130"/>
    </location>
</feature>
<dbReference type="CDD" id="cd01572">
    <property type="entry name" value="QPRTase"/>
    <property type="match status" value="1"/>
</dbReference>
<dbReference type="FunFam" id="3.20.20.70:FF:000030">
    <property type="entry name" value="Nicotinate-nucleotide pyrophosphorylase, carboxylating"/>
    <property type="match status" value="1"/>
</dbReference>
<feature type="compositionally biased region" description="Polar residues" evidence="14">
    <location>
        <begin position="41"/>
        <end position="51"/>
    </location>
</feature>
<evidence type="ECO:0000313" key="18">
    <source>
        <dbReference type="Proteomes" id="UP001139493"/>
    </source>
</evidence>
<comment type="subunit">
    <text evidence="4">Hexamer formed by 3 homodimers.</text>
</comment>
<evidence type="ECO:0000256" key="3">
    <source>
        <dbReference type="ARBA" id="ARBA00009400"/>
    </source>
</evidence>
<dbReference type="GO" id="GO:0004514">
    <property type="term" value="F:nicotinate-nucleotide diphosphorylase (carboxylating) activity"/>
    <property type="evidence" value="ECO:0007669"/>
    <property type="project" value="UniProtKB-EC"/>
</dbReference>
<dbReference type="EC" id="2.4.2.19" evidence="5"/>
<keyword evidence="9 13" id="KW-0808">Transferase</keyword>
<comment type="catalytic activity">
    <reaction evidence="11">
        <text>nicotinate beta-D-ribonucleotide + CO2 + diphosphate = quinolinate + 5-phospho-alpha-D-ribose 1-diphosphate + 2 H(+)</text>
        <dbReference type="Rhea" id="RHEA:12733"/>
        <dbReference type="ChEBI" id="CHEBI:15378"/>
        <dbReference type="ChEBI" id="CHEBI:16526"/>
        <dbReference type="ChEBI" id="CHEBI:29959"/>
        <dbReference type="ChEBI" id="CHEBI:33019"/>
        <dbReference type="ChEBI" id="CHEBI:57502"/>
        <dbReference type="ChEBI" id="CHEBI:58017"/>
        <dbReference type="EC" id="2.4.2.19"/>
    </reaction>
</comment>
<dbReference type="SUPFAM" id="SSF54675">
    <property type="entry name" value="Nicotinate/Quinolinate PRTase N-terminal domain-like"/>
    <property type="match status" value="1"/>
</dbReference>
<sequence length="313" mass="31927">MSTPVHDTPSTITPGLDAAWVARTVEVALDEDLGPAPGRDVTSQATIPPSATGTADLVAREDGVVAGLVVVPEVLDQVAARLGLPAPAVTFHAQDGDTVTAGQVLAALDGRTQVLLVAERTLLNLASRASGVATATRAFARELEGTGARVLDTRKTTPGLRALQKYAVRAGGGTNKRMGLYDVAMVKDNHVVAAGSVAAAVRAVRAMFPDVPVQVEADTTAQALEAVAAGADFLLLDNMPPAVLAETVAAVRAREGRDGVPAHVELEATGNLTLPVARAVAATGVDYLSVGALTHSAPILDLALDLRPGENGS</sequence>
<dbReference type="GO" id="GO:0034213">
    <property type="term" value="P:quinolinate catabolic process"/>
    <property type="evidence" value="ECO:0007669"/>
    <property type="project" value="TreeGrafter"/>
</dbReference>
<evidence type="ECO:0000259" key="16">
    <source>
        <dbReference type="Pfam" id="PF02749"/>
    </source>
</evidence>
<dbReference type="SUPFAM" id="SSF51690">
    <property type="entry name" value="Nicotinate/Quinolinate PRTase C-terminal domain-like"/>
    <property type="match status" value="1"/>
</dbReference>
<evidence type="ECO:0000256" key="1">
    <source>
        <dbReference type="ARBA" id="ARBA00003237"/>
    </source>
</evidence>
<evidence type="ECO:0000256" key="10">
    <source>
        <dbReference type="ARBA" id="ARBA00033102"/>
    </source>
</evidence>
<dbReference type="AlphaFoldDB" id="A0A9X2JWT5"/>
<dbReference type="InterPro" id="IPR027277">
    <property type="entry name" value="NadC/ModD"/>
</dbReference>
<evidence type="ECO:0000256" key="8">
    <source>
        <dbReference type="ARBA" id="ARBA00022676"/>
    </source>
</evidence>
<gene>
    <name evidence="17" type="ORF">APR03_003842</name>
</gene>
<evidence type="ECO:0000256" key="6">
    <source>
        <dbReference type="ARBA" id="ARBA00020990"/>
    </source>
</evidence>
<dbReference type="PANTHER" id="PTHR32179:SF3">
    <property type="entry name" value="NICOTINATE-NUCLEOTIDE PYROPHOSPHORYLASE [CARBOXYLATING]"/>
    <property type="match status" value="1"/>
</dbReference>
<comment type="similarity">
    <text evidence="3 13">Belongs to the NadC/ModD family.</text>
</comment>
<evidence type="ECO:0000256" key="12">
    <source>
        <dbReference type="ARBA" id="ARBA00069173"/>
    </source>
</evidence>
<dbReference type="PANTHER" id="PTHR32179">
    <property type="entry name" value="NICOTINATE-NUCLEOTIDE PYROPHOSPHORYLASE [CARBOXYLATING]"/>
    <property type="match status" value="1"/>
</dbReference>
<dbReference type="PIRSF" id="PIRSF006250">
    <property type="entry name" value="NadC_ModD"/>
    <property type="match status" value="1"/>
</dbReference>
<evidence type="ECO:0000256" key="14">
    <source>
        <dbReference type="SAM" id="MobiDB-lite"/>
    </source>
</evidence>
<evidence type="ECO:0000256" key="7">
    <source>
        <dbReference type="ARBA" id="ARBA00022642"/>
    </source>
</evidence>
<dbReference type="InterPro" id="IPR037128">
    <property type="entry name" value="Quinolinate_PRibosylTase_N_sf"/>
</dbReference>
<dbReference type="Gene3D" id="3.20.20.70">
    <property type="entry name" value="Aldolase class I"/>
    <property type="match status" value="1"/>
</dbReference>
<dbReference type="Pfam" id="PF02749">
    <property type="entry name" value="QRPTase_N"/>
    <property type="match status" value="1"/>
</dbReference>
<name>A0A9X2JWT5_9MICO</name>
<dbReference type="GO" id="GO:0005737">
    <property type="term" value="C:cytoplasm"/>
    <property type="evidence" value="ECO:0007669"/>
    <property type="project" value="TreeGrafter"/>
</dbReference>
<proteinExistence type="inferred from homology"/>
<keyword evidence="18" id="KW-1185">Reference proteome</keyword>
<evidence type="ECO:0000256" key="4">
    <source>
        <dbReference type="ARBA" id="ARBA00011218"/>
    </source>
</evidence>
<evidence type="ECO:0000256" key="13">
    <source>
        <dbReference type="PIRNR" id="PIRNR006250"/>
    </source>
</evidence>
<dbReference type="GO" id="GO:0009435">
    <property type="term" value="P:NAD+ biosynthetic process"/>
    <property type="evidence" value="ECO:0007669"/>
    <property type="project" value="InterPro"/>
</dbReference>
<dbReference type="Pfam" id="PF01729">
    <property type="entry name" value="QRPTase_C"/>
    <property type="match status" value="1"/>
</dbReference>
<dbReference type="FunFam" id="3.90.1170.20:FF:000001">
    <property type="entry name" value="Nicotinate-nucleotide diphosphorylase (Carboxylating)"/>
    <property type="match status" value="1"/>
</dbReference>
<dbReference type="InterPro" id="IPR036068">
    <property type="entry name" value="Nicotinate_pribotase-like_C"/>
</dbReference>
<dbReference type="InterPro" id="IPR002638">
    <property type="entry name" value="Quinolinate_PRibosylTrfase_C"/>
</dbReference>
<dbReference type="Proteomes" id="UP001139493">
    <property type="component" value="Unassembled WGS sequence"/>
</dbReference>
<keyword evidence="7" id="KW-0662">Pyridine nucleotide biosynthesis</keyword>
<protein>
    <recommendedName>
        <fullName evidence="6">Nicotinate-nucleotide pyrophosphorylase [carboxylating]</fullName>
        <ecNumber evidence="5">2.4.2.19</ecNumber>
    </recommendedName>
    <alternativeName>
        <fullName evidence="12">Probable nicotinate-nucleotide pyrophosphorylase [carboxylating]</fullName>
    </alternativeName>
    <alternativeName>
        <fullName evidence="10">Quinolinate phosphoribosyltransferase [decarboxylating]</fullName>
    </alternativeName>
</protein>
<evidence type="ECO:0000256" key="9">
    <source>
        <dbReference type="ARBA" id="ARBA00022679"/>
    </source>
</evidence>
<accession>A0A9X2JWT5</accession>
<comment type="function">
    <text evidence="1">Involved in the catabolism of quinolinic acid (QA).</text>
</comment>
<feature type="region of interest" description="Disordered" evidence="14">
    <location>
        <begin position="32"/>
        <end position="51"/>
    </location>
</feature>
<dbReference type="RefSeq" id="WP_253838307.1">
    <property type="nucleotide sequence ID" value="NZ_JAMTCS010000012.1"/>
</dbReference>
<dbReference type="InterPro" id="IPR004393">
    <property type="entry name" value="NadC"/>
</dbReference>
<organism evidence="17 18">
    <name type="scientific">Promicromonospora thailandica</name>
    <dbReference type="NCBI Taxonomy" id="765201"/>
    <lineage>
        <taxon>Bacteria</taxon>
        <taxon>Bacillati</taxon>
        <taxon>Actinomycetota</taxon>
        <taxon>Actinomycetes</taxon>
        <taxon>Micrococcales</taxon>
        <taxon>Promicromonosporaceae</taxon>
        <taxon>Promicromonospora</taxon>
    </lineage>
</organism>
<feature type="domain" description="Quinolinate phosphoribosyl transferase C-terminal" evidence="15">
    <location>
        <begin position="132"/>
        <end position="305"/>
    </location>
</feature>
<evidence type="ECO:0000256" key="11">
    <source>
        <dbReference type="ARBA" id="ARBA00047445"/>
    </source>
</evidence>
<evidence type="ECO:0000256" key="5">
    <source>
        <dbReference type="ARBA" id="ARBA00011944"/>
    </source>
</evidence>
<dbReference type="InterPro" id="IPR013785">
    <property type="entry name" value="Aldolase_TIM"/>
</dbReference>
<comment type="pathway">
    <text evidence="2">Cofactor biosynthesis; NAD(+) biosynthesis; nicotinate D-ribonucleotide from quinolinate: step 1/1.</text>
</comment>
<dbReference type="EMBL" id="JAMTCS010000012">
    <property type="protein sequence ID" value="MCP2266476.1"/>
    <property type="molecule type" value="Genomic_DNA"/>
</dbReference>
<reference evidence="17" key="1">
    <citation type="submission" date="2022-06" db="EMBL/GenBank/DDBJ databases">
        <title>Genomic Encyclopedia of Archaeal and Bacterial Type Strains, Phase II (KMG-II): from individual species to whole genera.</title>
        <authorList>
            <person name="Goeker M."/>
        </authorList>
    </citation>
    <scope>NUCLEOTIDE SEQUENCE</scope>
    <source>
        <strain evidence="17">DSM 26652</strain>
    </source>
</reference>
<dbReference type="InterPro" id="IPR022412">
    <property type="entry name" value="Quinolinate_PRibosylTrfase_N"/>
</dbReference>